<accession>A0A7X0RE76</accession>
<keyword evidence="1" id="KW-1133">Transmembrane helix</keyword>
<proteinExistence type="predicted"/>
<dbReference type="AlphaFoldDB" id="A0A7X0RE76"/>
<evidence type="ECO:0000313" key="3">
    <source>
        <dbReference type="Proteomes" id="UP000523955"/>
    </source>
</evidence>
<sequence length="194" mass="21081">MSEPLEPTAAPVPGRSAVLAPLPVMKPIFGVVAGLFTLALLYQPVYWLRGEVEWGWAYAAQLAALVLIAAATIVGAAAAWTNRTWVDTTDNTLHQRFVGREQVISLDEPTTAELTYKPPSFNASLSGTWKVLVRRQGELTMSVSTPWVADITDVLRILQPSLARNPGLPKDDRTREALASLTTPSLRDHPGEPS</sequence>
<keyword evidence="1" id="KW-0472">Membrane</keyword>
<dbReference type="Proteomes" id="UP000523955">
    <property type="component" value="Unassembled WGS sequence"/>
</dbReference>
<comment type="caution">
    <text evidence="2">The sequence shown here is derived from an EMBL/GenBank/DDBJ whole genome shotgun (WGS) entry which is preliminary data.</text>
</comment>
<keyword evidence="1" id="KW-0812">Transmembrane</keyword>
<feature type="transmembrane region" description="Helical" evidence="1">
    <location>
        <begin position="28"/>
        <end position="48"/>
    </location>
</feature>
<name>A0A7X0RE76_9ACTN</name>
<organism evidence="2 3">
    <name type="scientific">Nocardioides luti</name>
    <dbReference type="NCBI Taxonomy" id="2761101"/>
    <lineage>
        <taxon>Bacteria</taxon>
        <taxon>Bacillati</taxon>
        <taxon>Actinomycetota</taxon>
        <taxon>Actinomycetes</taxon>
        <taxon>Propionibacteriales</taxon>
        <taxon>Nocardioidaceae</taxon>
        <taxon>Nocardioides</taxon>
    </lineage>
</organism>
<evidence type="ECO:0000256" key="1">
    <source>
        <dbReference type="SAM" id="Phobius"/>
    </source>
</evidence>
<evidence type="ECO:0000313" key="2">
    <source>
        <dbReference type="EMBL" id="MBB6626646.1"/>
    </source>
</evidence>
<dbReference type="EMBL" id="JACKXE010000001">
    <property type="protein sequence ID" value="MBB6626646.1"/>
    <property type="molecule type" value="Genomic_DNA"/>
</dbReference>
<protein>
    <submittedName>
        <fullName evidence="2">Uncharacterized protein</fullName>
    </submittedName>
</protein>
<keyword evidence="3" id="KW-1185">Reference proteome</keyword>
<gene>
    <name evidence="2" type="ORF">H5V45_04850</name>
</gene>
<dbReference type="RefSeq" id="WP_185251898.1">
    <property type="nucleotide sequence ID" value="NZ_JACKXE010000001.1"/>
</dbReference>
<reference evidence="2 3" key="1">
    <citation type="submission" date="2020-08" db="EMBL/GenBank/DDBJ databases">
        <authorList>
            <person name="Seo M.-J."/>
        </authorList>
    </citation>
    <scope>NUCLEOTIDE SEQUENCE [LARGE SCALE GENOMIC DNA]</scope>
    <source>
        <strain evidence="2 3">KIGAM211</strain>
    </source>
</reference>
<feature type="transmembrane region" description="Helical" evidence="1">
    <location>
        <begin position="55"/>
        <end position="80"/>
    </location>
</feature>